<evidence type="ECO:0000313" key="8">
    <source>
        <dbReference type="Proteomes" id="UP000324021"/>
    </source>
</evidence>
<evidence type="ECO:0008006" key="9">
    <source>
        <dbReference type="Google" id="ProtNLM"/>
    </source>
</evidence>
<dbReference type="Pfam" id="PF17647">
    <property type="entry name" value="DUF5518"/>
    <property type="match status" value="1"/>
</dbReference>
<dbReference type="Proteomes" id="UP000291097">
    <property type="component" value="Unassembled WGS sequence"/>
</dbReference>
<evidence type="ECO:0000256" key="1">
    <source>
        <dbReference type="SAM" id="Phobius"/>
    </source>
</evidence>
<reference evidence="6 8" key="2">
    <citation type="submission" date="2016-10" db="EMBL/GenBank/DDBJ databases">
        <authorList>
            <person name="Varghese N."/>
            <person name="Submissions S."/>
        </authorList>
    </citation>
    <scope>NUCLEOTIDE SEQUENCE [LARGE SCALE GENOMIC DNA]</scope>
    <source>
        <strain evidence="4 8">CDM_1</strain>
        <strain evidence="6">CDM_6</strain>
    </source>
</reference>
<dbReference type="Proteomes" id="UP000324021">
    <property type="component" value="Unassembled WGS sequence"/>
</dbReference>
<keyword evidence="1" id="KW-0472">Membrane</keyword>
<feature type="transmembrane region" description="Helical" evidence="1">
    <location>
        <begin position="29"/>
        <end position="46"/>
    </location>
</feature>
<dbReference type="OrthoDB" id="177437at2157"/>
<proteinExistence type="predicted"/>
<evidence type="ECO:0000313" key="7">
    <source>
        <dbReference type="Proteomes" id="UP000291097"/>
    </source>
</evidence>
<dbReference type="STRING" id="392421.SAMN04488694_1388"/>
<keyword evidence="1" id="KW-1133">Transmembrane helix</keyword>
<dbReference type="EMBL" id="FOIC01000038">
    <property type="protein sequence ID" value="SEU07776.1"/>
    <property type="molecule type" value="Genomic_DNA"/>
</dbReference>
<evidence type="ECO:0000313" key="2">
    <source>
        <dbReference type="EMBL" id="RZV05249.1"/>
    </source>
</evidence>
<dbReference type="EMBL" id="SHMP01000007">
    <property type="protein sequence ID" value="RZV06539.1"/>
    <property type="molecule type" value="Genomic_DNA"/>
</dbReference>
<accession>A0A1I0JEJ8</accession>
<evidence type="ECO:0000313" key="3">
    <source>
        <dbReference type="EMBL" id="RZV06539.1"/>
    </source>
</evidence>
<protein>
    <recommendedName>
        <fullName evidence="9">DUF5518 domain-containing protein</fullName>
    </recommendedName>
</protein>
<gene>
    <name evidence="3" type="ORF">BDK88_3553</name>
    <name evidence="2" type="ORF">BDK88_4273</name>
    <name evidence="5" type="ORF">SAMN04488694_1388</name>
    <name evidence="4" type="ORF">SAMN05192552_10347</name>
</gene>
<evidence type="ECO:0000313" key="4">
    <source>
        <dbReference type="EMBL" id="SDD60601.1"/>
    </source>
</evidence>
<dbReference type="Proteomes" id="UP000199320">
    <property type="component" value="Unassembled WGS sequence"/>
</dbReference>
<dbReference type="EMBL" id="FMZP01000034">
    <property type="protein sequence ID" value="SDD60601.1"/>
    <property type="molecule type" value="Genomic_DNA"/>
</dbReference>
<keyword evidence="6" id="KW-1185">Reference proteome</keyword>
<sequence length="134" mass="14074">MTQWKYALIGGLCSLPFTTFSYWQTGSELSLGAVFFGGILAGYLIGRVNGEISGVGVRVGIIGGLPVFWVVFDLLTTTFRLAGPVWFVASAIGATIVFAVLGFGISALIGEVGVRVGRWLAGNQHDQSTTVGNS</sequence>
<dbReference type="EMBL" id="SHMP01000010">
    <property type="protein sequence ID" value="RZV05249.1"/>
    <property type="molecule type" value="Genomic_DNA"/>
</dbReference>
<name>A0A1I0JEJ8_9EURY</name>
<dbReference type="InterPro" id="IPR040493">
    <property type="entry name" value="DUF5518"/>
</dbReference>
<feature type="transmembrane region" description="Helical" evidence="1">
    <location>
        <begin position="7"/>
        <end position="23"/>
    </location>
</feature>
<evidence type="ECO:0000313" key="5">
    <source>
        <dbReference type="EMBL" id="SEU07776.1"/>
    </source>
</evidence>
<dbReference type="RefSeq" id="WP_130501978.1">
    <property type="nucleotide sequence ID" value="NZ_FMZP01000034.1"/>
</dbReference>
<evidence type="ECO:0000313" key="6">
    <source>
        <dbReference type="Proteomes" id="UP000199320"/>
    </source>
</evidence>
<organism evidence="5 6">
    <name type="scientific">Natrinema hispanicum</name>
    <dbReference type="NCBI Taxonomy" id="392421"/>
    <lineage>
        <taxon>Archaea</taxon>
        <taxon>Methanobacteriati</taxon>
        <taxon>Methanobacteriota</taxon>
        <taxon>Stenosarchaea group</taxon>
        <taxon>Halobacteria</taxon>
        <taxon>Halobacteriales</taxon>
        <taxon>Natrialbaceae</taxon>
        <taxon>Natrinema</taxon>
    </lineage>
</organism>
<dbReference type="AlphaFoldDB" id="A0A1I0JEJ8"/>
<keyword evidence="1" id="KW-0812">Transmembrane</keyword>
<reference evidence="5" key="1">
    <citation type="submission" date="2016-10" db="EMBL/GenBank/DDBJ databases">
        <authorList>
            <person name="de Groot N.N."/>
        </authorList>
    </citation>
    <scope>NUCLEOTIDE SEQUENCE [LARGE SCALE GENOMIC DNA]</scope>
    <source>
        <strain evidence="5">CDM_6</strain>
    </source>
</reference>
<reference evidence="2 7" key="3">
    <citation type="submission" date="2019-02" db="EMBL/GenBank/DDBJ databases">
        <title>Genomic Encyclopedia of Archaeal and Bacterial Type Strains, Phase II (KMG-II): from individual species to whole genera.</title>
        <authorList>
            <person name="Goeker M."/>
        </authorList>
    </citation>
    <scope>NUCLEOTIDE SEQUENCE [LARGE SCALE GENOMIC DNA]</scope>
    <source>
        <strain evidence="2 7">DSM 18328</strain>
    </source>
</reference>
<feature type="transmembrane region" description="Helical" evidence="1">
    <location>
        <begin position="55"/>
        <end position="72"/>
    </location>
</feature>
<feature type="transmembrane region" description="Helical" evidence="1">
    <location>
        <begin position="84"/>
        <end position="109"/>
    </location>
</feature>